<reference evidence="2 3" key="1">
    <citation type="submission" date="2020-04" db="EMBL/GenBank/DDBJ databases">
        <title>Pseudoalteromonas caenipelagi sp. nov., isolated from a tidal flat.</title>
        <authorList>
            <person name="Park S."/>
            <person name="Yoon J.-H."/>
        </authorList>
    </citation>
    <scope>NUCLEOTIDE SEQUENCE [LARGE SCALE GENOMIC DNA]</scope>
    <source>
        <strain evidence="2 3">JBTF-M23</strain>
    </source>
</reference>
<evidence type="ECO:0000313" key="2">
    <source>
        <dbReference type="EMBL" id="NOU49823.1"/>
    </source>
</evidence>
<dbReference type="EMBL" id="JABBPG010000001">
    <property type="protein sequence ID" value="NOU49823.1"/>
    <property type="molecule type" value="Genomic_DNA"/>
</dbReference>
<feature type="compositionally biased region" description="Basic and acidic residues" evidence="1">
    <location>
        <begin position="32"/>
        <end position="43"/>
    </location>
</feature>
<feature type="region of interest" description="Disordered" evidence="1">
    <location>
        <begin position="17"/>
        <end position="66"/>
    </location>
</feature>
<dbReference type="RefSeq" id="WP_171624874.1">
    <property type="nucleotide sequence ID" value="NZ_JABBPG010000001.1"/>
</dbReference>
<organism evidence="2 3">
    <name type="scientific">Pseudoalteromonas caenipelagi</name>
    <dbReference type="NCBI Taxonomy" id="2726988"/>
    <lineage>
        <taxon>Bacteria</taxon>
        <taxon>Pseudomonadati</taxon>
        <taxon>Pseudomonadota</taxon>
        <taxon>Gammaproteobacteria</taxon>
        <taxon>Alteromonadales</taxon>
        <taxon>Pseudoalteromonadaceae</taxon>
        <taxon>Pseudoalteromonas</taxon>
    </lineage>
</organism>
<keyword evidence="3" id="KW-1185">Reference proteome</keyword>
<dbReference type="AlphaFoldDB" id="A0A849VB45"/>
<dbReference type="PROSITE" id="PS51257">
    <property type="entry name" value="PROKAR_LIPOPROTEIN"/>
    <property type="match status" value="1"/>
</dbReference>
<evidence type="ECO:0000313" key="3">
    <source>
        <dbReference type="Proteomes" id="UP000586305"/>
    </source>
</evidence>
<name>A0A849VB45_9GAMM</name>
<protein>
    <recommendedName>
        <fullName evidence="4">Lipoprotein</fullName>
    </recommendedName>
</protein>
<comment type="caution">
    <text evidence="2">The sequence shown here is derived from an EMBL/GenBank/DDBJ whole genome shotgun (WGS) entry which is preliminary data.</text>
</comment>
<evidence type="ECO:0000256" key="1">
    <source>
        <dbReference type="SAM" id="MobiDB-lite"/>
    </source>
</evidence>
<dbReference type="Proteomes" id="UP000586305">
    <property type="component" value="Unassembled WGS sequence"/>
</dbReference>
<gene>
    <name evidence="2" type="ORF">HG263_04650</name>
</gene>
<proteinExistence type="predicted"/>
<evidence type="ECO:0008006" key="4">
    <source>
        <dbReference type="Google" id="ProtNLM"/>
    </source>
</evidence>
<accession>A0A849VB45</accession>
<sequence>MRKLILSIFCIGLAGCGGSSNSSTSQSINPDTAHDQKNNDNKDNGGSNERPKMVFGEGKLNESTLG</sequence>